<dbReference type="InterPro" id="IPR036942">
    <property type="entry name" value="Beta-barrel_TonB_sf"/>
</dbReference>
<evidence type="ECO:0000259" key="9">
    <source>
        <dbReference type="Pfam" id="PF00593"/>
    </source>
</evidence>
<evidence type="ECO:0000256" key="1">
    <source>
        <dbReference type="ARBA" id="ARBA00004571"/>
    </source>
</evidence>
<dbReference type="InterPro" id="IPR012910">
    <property type="entry name" value="Plug_dom"/>
</dbReference>
<dbReference type="Gene3D" id="2.170.130.10">
    <property type="entry name" value="TonB-dependent receptor, plug domain"/>
    <property type="match status" value="1"/>
</dbReference>
<evidence type="ECO:0000256" key="4">
    <source>
        <dbReference type="ARBA" id="ARBA00022729"/>
    </source>
</evidence>
<dbReference type="InterPro" id="IPR008969">
    <property type="entry name" value="CarboxyPept-like_regulatory"/>
</dbReference>
<dbReference type="InterPro" id="IPR037066">
    <property type="entry name" value="Plug_dom_sf"/>
</dbReference>
<keyword evidence="7 11" id="KW-0675">Receptor</keyword>
<reference evidence="11" key="1">
    <citation type="journal article" date="2015" name="Proc. Natl. Acad. Sci. U.S.A.">
        <title>Networks of energetic and metabolic interactions define dynamics in microbial communities.</title>
        <authorList>
            <person name="Embree M."/>
            <person name="Liu J.K."/>
            <person name="Al-Bassam M.M."/>
            <person name="Zengler K."/>
        </authorList>
    </citation>
    <scope>NUCLEOTIDE SEQUENCE</scope>
</reference>
<evidence type="ECO:0000256" key="2">
    <source>
        <dbReference type="ARBA" id="ARBA00022448"/>
    </source>
</evidence>
<gene>
    <name evidence="11" type="ORF">ASZ90_004176</name>
</gene>
<sequence length="893" mass="100258">MFTHKKFLYVFLLVFFHISGILFAGTTGKIAGKITDKNNGDPLLGANVIIVGTNYGGAANIDGEYFIINIPPGVYELRASMIGFTPMVVQNVRVSVDQTTRINFELSEETLQISDIVVTATKPIVQKDLTSTEAKVSGEQISMLPLEDVASVVNLQAGVVDGHFRGGRSNEVKYLIDGVPVNNAFTGQSSLSAEVNSLEEIQVLTGTFNAEYGEALSGVVNQVTKIAGDKLDGEFSFYSGDYVSGRNNLFTNIDKVNPSDVYNFQGSLSGPVPGMGNLLKFFISGRYNYDDGYLYGRRMFNPSDSSNFSANNREDWYVGATGDNEFVPMNFSKRLSLQGKLAINVGGGRGIVLTGLYQDSEYKDYNHQYKLNPDGDYNRYEKSFLGIVNYTWVLSNSAFINFVASGIRSEYKQYVYEDPLDPRYVNPDRKKDVSGNAFLTGGTENWHFNHNTTSLTFKTDATWQYDQRNQFKSGFEFQYHSLDYEDFQIVIDAANNYKPDLPQRGAFNFNTYTSNPYQLAAYIQDKIEFEYLIINAGIRFDYFEPDGDYIKDPNRINLLDEFQPPFPDSLLEKAKPKYQFSPRIGISYPITDRGAIHISYGHFFQIPPFENLYRNPNFRIPLTGDFPANIGNTIGNADLEPQQTIMYEIGLQQALTEDLGITITGYYKDIRNLLSTEIYIKNEFRKFSKLVNKDYGSVKGITLSFEKRFNHGFGATLDYTFQVAKGNASDPNDAFDKAQANPPIEINKQLVPLAWDRTHSLNFTFTAGIPGDYIASFIGRLGSGLPYTPALQNQRTGLENSDNKPSIFNVDLYVTKYFDIGSYKISVFAKVYNLFDTANELDVFGDTGRAGYSLELTRNQEPPRGVNTIEEFYTRPDFYSAPRQIVLGASLAF</sequence>
<evidence type="ECO:0000256" key="8">
    <source>
        <dbReference type="ARBA" id="ARBA00023237"/>
    </source>
</evidence>
<comment type="caution">
    <text evidence="11">The sequence shown here is derived from an EMBL/GenBank/DDBJ whole genome shotgun (WGS) entry which is preliminary data.</text>
</comment>
<dbReference type="SUPFAM" id="SSF56935">
    <property type="entry name" value="Porins"/>
    <property type="match status" value="1"/>
</dbReference>
<proteinExistence type="predicted"/>
<dbReference type="PANTHER" id="PTHR30069">
    <property type="entry name" value="TONB-DEPENDENT OUTER MEMBRANE RECEPTOR"/>
    <property type="match status" value="1"/>
</dbReference>
<organism evidence="11">
    <name type="scientific">hydrocarbon metagenome</name>
    <dbReference type="NCBI Taxonomy" id="938273"/>
    <lineage>
        <taxon>unclassified sequences</taxon>
        <taxon>metagenomes</taxon>
        <taxon>ecological metagenomes</taxon>
    </lineage>
</organism>
<dbReference type="Pfam" id="PF13715">
    <property type="entry name" value="CarbopepD_reg_2"/>
    <property type="match status" value="1"/>
</dbReference>
<keyword evidence="8" id="KW-0998">Cell outer membrane</keyword>
<dbReference type="AlphaFoldDB" id="A0A0W8FYU2"/>
<keyword evidence="6" id="KW-0472">Membrane</keyword>
<comment type="subcellular location">
    <subcellularLocation>
        <location evidence="1">Cell outer membrane</location>
        <topology evidence="1">Multi-pass membrane protein</topology>
    </subcellularLocation>
</comment>
<name>A0A0W8FYU2_9ZZZZ</name>
<keyword evidence="2" id="KW-0813">Transport</keyword>
<dbReference type="InterPro" id="IPR000531">
    <property type="entry name" value="Beta-barrel_TonB"/>
</dbReference>
<feature type="domain" description="TonB-dependent receptor plug" evidence="10">
    <location>
        <begin position="127"/>
        <end position="219"/>
    </location>
</feature>
<protein>
    <submittedName>
        <fullName evidence="11">Tonb-dependent receptor</fullName>
    </submittedName>
</protein>
<dbReference type="Pfam" id="PF00593">
    <property type="entry name" value="TonB_dep_Rec_b-barrel"/>
    <property type="match status" value="1"/>
</dbReference>
<dbReference type="Gene3D" id="2.40.170.20">
    <property type="entry name" value="TonB-dependent receptor, beta-barrel domain"/>
    <property type="match status" value="1"/>
</dbReference>
<evidence type="ECO:0000256" key="7">
    <source>
        <dbReference type="ARBA" id="ARBA00023170"/>
    </source>
</evidence>
<keyword evidence="5" id="KW-0798">TonB box</keyword>
<evidence type="ECO:0000256" key="5">
    <source>
        <dbReference type="ARBA" id="ARBA00023077"/>
    </source>
</evidence>
<dbReference type="EMBL" id="LNQE01000559">
    <property type="protein sequence ID" value="KUG25996.1"/>
    <property type="molecule type" value="Genomic_DNA"/>
</dbReference>
<dbReference type="GO" id="GO:0044718">
    <property type="term" value="P:siderophore transmembrane transport"/>
    <property type="evidence" value="ECO:0007669"/>
    <property type="project" value="TreeGrafter"/>
</dbReference>
<dbReference type="SUPFAM" id="SSF49464">
    <property type="entry name" value="Carboxypeptidase regulatory domain-like"/>
    <property type="match status" value="1"/>
</dbReference>
<dbReference type="Pfam" id="PF07715">
    <property type="entry name" value="Plug"/>
    <property type="match status" value="1"/>
</dbReference>
<accession>A0A0W8FYU2</accession>
<dbReference type="GO" id="GO:0009279">
    <property type="term" value="C:cell outer membrane"/>
    <property type="evidence" value="ECO:0007669"/>
    <property type="project" value="UniProtKB-SubCell"/>
</dbReference>
<dbReference type="Gene3D" id="2.60.40.1120">
    <property type="entry name" value="Carboxypeptidase-like, regulatory domain"/>
    <property type="match status" value="1"/>
</dbReference>
<evidence type="ECO:0000313" key="11">
    <source>
        <dbReference type="EMBL" id="KUG25996.1"/>
    </source>
</evidence>
<dbReference type="PROSITE" id="PS52016">
    <property type="entry name" value="TONB_DEPENDENT_REC_3"/>
    <property type="match status" value="1"/>
</dbReference>
<dbReference type="PANTHER" id="PTHR30069:SF29">
    <property type="entry name" value="HEMOGLOBIN AND HEMOGLOBIN-HAPTOGLOBIN-BINDING PROTEIN 1-RELATED"/>
    <property type="match status" value="1"/>
</dbReference>
<keyword evidence="4" id="KW-0732">Signal</keyword>
<dbReference type="InterPro" id="IPR039426">
    <property type="entry name" value="TonB-dep_rcpt-like"/>
</dbReference>
<keyword evidence="3" id="KW-0812">Transmembrane</keyword>
<evidence type="ECO:0000259" key="10">
    <source>
        <dbReference type="Pfam" id="PF07715"/>
    </source>
</evidence>
<dbReference type="GO" id="GO:0015344">
    <property type="term" value="F:siderophore uptake transmembrane transporter activity"/>
    <property type="evidence" value="ECO:0007669"/>
    <property type="project" value="TreeGrafter"/>
</dbReference>
<feature type="domain" description="TonB-dependent receptor-like beta-barrel" evidence="9">
    <location>
        <begin position="357"/>
        <end position="834"/>
    </location>
</feature>
<evidence type="ECO:0000256" key="3">
    <source>
        <dbReference type="ARBA" id="ARBA00022692"/>
    </source>
</evidence>
<evidence type="ECO:0000256" key="6">
    <source>
        <dbReference type="ARBA" id="ARBA00023136"/>
    </source>
</evidence>